<protein>
    <submittedName>
        <fullName evidence="1">Uncharacterized protein</fullName>
    </submittedName>
</protein>
<comment type="caution">
    <text evidence="1">The sequence shown here is derived from an EMBL/GenBank/DDBJ whole genome shotgun (WGS) entry which is preliminary data.</text>
</comment>
<accession>A0A4C1SED0</accession>
<keyword evidence="2" id="KW-1185">Reference proteome</keyword>
<name>A0A4C1SED0_EUMVA</name>
<proteinExistence type="predicted"/>
<dbReference type="Proteomes" id="UP000299102">
    <property type="component" value="Unassembled WGS sequence"/>
</dbReference>
<sequence length="112" mass="12568">MHAGRAARSMSHSYLKRSSIRRSVLSQYKEDICCFNNHSASGLIPRICVRNKVSDREGNGLMEGDIGTLTHWTKRNSGSCCFSPVLLESMVSHRLWSRPIVRCKENAPGMTT</sequence>
<dbReference type="AlphaFoldDB" id="A0A4C1SED0"/>
<evidence type="ECO:0000313" key="2">
    <source>
        <dbReference type="Proteomes" id="UP000299102"/>
    </source>
</evidence>
<gene>
    <name evidence="1" type="ORF">EVAR_953_1</name>
</gene>
<organism evidence="1 2">
    <name type="scientific">Eumeta variegata</name>
    <name type="common">Bagworm moth</name>
    <name type="synonym">Eumeta japonica</name>
    <dbReference type="NCBI Taxonomy" id="151549"/>
    <lineage>
        <taxon>Eukaryota</taxon>
        <taxon>Metazoa</taxon>
        <taxon>Ecdysozoa</taxon>
        <taxon>Arthropoda</taxon>
        <taxon>Hexapoda</taxon>
        <taxon>Insecta</taxon>
        <taxon>Pterygota</taxon>
        <taxon>Neoptera</taxon>
        <taxon>Endopterygota</taxon>
        <taxon>Lepidoptera</taxon>
        <taxon>Glossata</taxon>
        <taxon>Ditrysia</taxon>
        <taxon>Tineoidea</taxon>
        <taxon>Psychidae</taxon>
        <taxon>Oiketicinae</taxon>
        <taxon>Eumeta</taxon>
    </lineage>
</organism>
<evidence type="ECO:0000313" key="1">
    <source>
        <dbReference type="EMBL" id="GBP00394.1"/>
    </source>
</evidence>
<reference evidence="1 2" key="1">
    <citation type="journal article" date="2019" name="Commun. Biol.">
        <title>The bagworm genome reveals a unique fibroin gene that provides high tensile strength.</title>
        <authorList>
            <person name="Kono N."/>
            <person name="Nakamura H."/>
            <person name="Ohtoshi R."/>
            <person name="Tomita M."/>
            <person name="Numata K."/>
            <person name="Arakawa K."/>
        </authorList>
    </citation>
    <scope>NUCLEOTIDE SEQUENCE [LARGE SCALE GENOMIC DNA]</scope>
</reference>
<dbReference type="EMBL" id="BGZK01000005">
    <property type="protein sequence ID" value="GBP00394.1"/>
    <property type="molecule type" value="Genomic_DNA"/>
</dbReference>